<accession>A0A067SHX7</accession>
<keyword evidence="2" id="KW-1185">Reference proteome</keyword>
<dbReference type="OrthoDB" id="2978551at2759"/>
<sequence length="128" mass="15121">MKNLAELVQTLERSFSKPRGQPAENIRHVEVLATEVRRTLDQLKRFYYEQEEILNNANDMKVALSELIRDMESVYDKCSGIRPVTAKKKFDKFKATFGAWKNRNSVQSEIKELMNLVNRCYTQFMVRR</sequence>
<name>A0A067SHX7_GALM3</name>
<reference evidence="2" key="1">
    <citation type="journal article" date="2014" name="Proc. Natl. Acad. Sci. U.S.A.">
        <title>Extensive sampling of basidiomycete genomes demonstrates inadequacy of the white-rot/brown-rot paradigm for wood decay fungi.</title>
        <authorList>
            <person name="Riley R."/>
            <person name="Salamov A.A."/>
            <person name="Brown D.W."/>
            <person name="Nagy L.G."/>
            <person name="Floudas D."/>
            <person name="Held B.W."/>
            <person name="Levasseur A."/>
            <person name="Lombard V."/>
            <person name="Morin E."/>
            <person name="Otillar R."/>
            <person name="Lindquist E.A."/>
            <person name="Sun H."/>
            <person name="LaButti K.M."/>
            <person name="Schmutz J."/>
            <person name="Jabbour D."/>
            <person name="Luo H."/>
            <person name="Baker S.E."/>
            <person name="Pisabarro A.G."/>
            <person name="Walton J.D."/>
            <person name="Blanchette R.A."/>
            <person name="Henrissat B."/>
            <person name="Martin F."/>
            <person name="Cullen D."/>
            <person name="Hibbett D.S."/>
            <person name="Grigoriev I.V."/>
        </authorList>
    </citation>
    <scope>NUCLEOTIDE SEQUENCE [LARGE SCALE GENOMIC DNA]</scope>
    <source>
        <strain evidence="2">CBS 339.88</strain>
    </source>
</reference>
<evidence type="ECO:0000313" key="2">
    <source>
        <dbReference type="Proteomes" id="UP000027222"/>
    </source>
</evidence>
<gene>
    <name evidence="1" type="ORF">GALMADRAFT_917387</name>
</gene>
<dbReference type="EMBL" id="KL142401">
    <property type="protein sequence ID" value="KDR69622.1"/>
    <property type="molecule type" value="Genomic_DNA"/>
</dbReference>
<organism evidence="1 2">
    <name type="scientific">Galerina marginata (strain CBS 339.88)</name>
    <dbReference type="NCBI Taxonomy" id="685588"/>
    <lineage>
        <taxon>Eukaryota</taxon>
        <taxon>Fungi</taxon>
        <taxon>Dikarya</taxon>
        <taxon>Basidiomycota</taxon>
        <taxon>Agaricomycotina</taxon>
        <taxon>Agaricomycetes</taxon>
        <taxon>Agaricomycetidae</taxon>
        <taxon>Agaricales</taxon>
        <taxon>Agaricineae</taxon>
        <taxon>Strophariaceae</taxon>
        <taxon>Galerina</taxon>
    </lineage>
</organism>
<evidence type="ECO:0000313" key="1">
    <source>
        <dbReference type="EMBL" id="KDR69622.1"/>
    </source>
</evidence>
<dbReference type="Proteomes" id="UP000027222">
    <property type="component" value="Unassembled WGS sequence"/>
</dbReference>
<dbReference type="AlphaFoldDB" id="A0A067SHX7"/>
<proteinExistence type="predicted"/>
<dbReference type="HOGENOM" id="CLU_1959751_0_0_1"/>
<protein>
    <submittedName>
        <fullName evidence="1">Uncharacterized protein</fullName>
    </submittedName>
</protein>